<evidence type="ECO:0000313" key="3">
    <source>
        <dbReference type="EMBL" id="SVD91100.1"/>
    </source>
</evidence>
<dbReference type="Gene3D" id="3.90.950.10">
    <property type="match status" value="1"/>
</dbReference>
<dbReference type="Pfam" id="PF01725">
    <property type="entry name" value="Ham1p_like"/>
    <property type="match status" value="1"/>
</dbReference>
<name>A0A382Z734_9ZZZZ</name>
<dbReference type="GO" id="GO:0005737">
    <property type="term" value="C:cytoplasm"/>
    <property type="evidence" value="ECO:0007669"/>
    <property type="project" value="TreeGrafter"/>
</dbReference>
<sequence>KGESKGVISHSIRGENGFGWDVIFVPEYHDKTYAEMGFNQKNAISHRRMAFEKLNKQIKL</sequence>
<dbReference type="SUPFAM" id="SSF52972">
    <property type="entry name" value="ITPase-like"/>
    <property type="match status" value="1"/>
</dbReference>
<organism evidence="3">
    <name type="scientific">marine metagenome</name>
    <dbReference type="NCBI Taxonomy" id="408172"/>
    <lineage>
        <taxon>unclassified sequences</taxon>
        <taxon>metagenomes</taxon>
        <taxon>ecological metagenomes</taxon>
    </lineage>
</organism>
<evidence type="ECO:0000256" key="2">
    <source>
        <dbReference type="ARBA" id="ARBA00022801"/>
    </source>
</evidence>
<evidence type="ECO:0008006" key="4">
    <source>
        <dbReference type="Google" id="ProtNLM"/>
    </source>
</evidence>
<comment type="similarity">
    <text evidence="1">Belongs to the HAM1 NTPase family.</text>
</comment>
<evidence type="ECO:0000256" key="1">
    <source>
        <dbReference type="ARBA" id="ARBA00008023"/>
    </source>
</evidence>
<dbReference type="EMBL" id="UINC01181413">
    <property type="protein sequence ID" value="SVD91100.1"/>
    <property type="molecule type" value="Genomic_DNA"/>
</dbReference>
<dbReference type="GO" id="GO:0009143">
    <property type="term" value="P:nucleoside triphosphate catabolic process"/>
    <property type="evidence" value="ECO:0007669"/>
    <property type="project" value="InterPro"/>
</dbReference>
<accession>A0A382Z734</accession>
<dbReference type="PANTHER" id="PTHR11067">
    <property type="entry name" value="INOSINE TRIPHOSPHATE PYROPHOSPHATASE/HAM1 PROTEIN"/>
    <property type="match status" value="1"/>
</dbReference>
<dbReference type="InterPro" id="IPR029001">
    <property type="entry name" value="ITPase-like_fam"/>
</dbReference>
<dbReference type="PANTHER" id="PTHR11067:SF9">
    <property type="entry name" value="INOSINE TRIPHOSPHATE PYROPHOSPHATASE"/>
    <property type="match status" value="1"/>
</dbReference>
<keyword evidence="2" id="KW-0378">Hydrolase</keyword>
<feature type="non-terminal residue" evidence="3">
    <location>
        <position position="1"/>
    </location>
</feature>
<gene>
    <name evidence="3" type="ORF">METZ01_LOCUS443954</name>
</gene>
<dbReference type="GO" id="GO:0047429">
    <property type="term" value="F:nucleoside triphosphate diphosphatase activity"/>
    <property type="evidence" value="ECO:0007669"/>
    <property type="project" value="InterPro"/>
</dbReference>
<dbReference type="AlphaFoldDB" id="A0A382Z734"/>
<proteinExistence type="inferred from homology"/>
<reference evidence="3" key="1">
    <citation type="submission" date="2018-05" db="EMBL/GenBank/DDBJ databases">
        <authorList>
            <person name="Lanie J.A."/>
            <person name="Ng W.-L."/>
            <person name="Kazmierczak K.M."/>
            <person name="Andrzejewski T.M."/>
            <person name="Davidsen T.M."/>
            <person name="Wayne K.J."/>
            <person name="Tettelin H."/>
            <person name="Glass J.I."/>
            <person name="Rusch D."/>
            <person name="Podicherti R."/>
            <person name="Tsui H.-C.T."/>
            <person name="Winkler M.E."/>
        </authorList>
    </citation>
    <scope>NUCLEOTIDE SEQUENCE</scope>
</reference>
<protein>
    <recommendedName>
        <fullName evidence="4">Non-canonical purine NTP pyrophosphatase</fullName>
    </recommendedName>
</protein>
<dbReference type="InterPro" id="IPR002637">
    <property type="entry name" value="RdgB/HAM1"/>
</dbReference>